<dbReference type="Gene3D" id="3.30.70.1290">
    <property type="entry name" value="Transposase IS200-like"/>
    <property type="match status" value="1"/>
</dbReference>
<dbReference type="EMBL" id="SZVP01000025">
    <property type="protein sequence ID" value="TMM41430.1"/>
    <property type="molecule type" value="Genomic_DNA"/>
</dbReference>
<name>A0A8H2JJG7_9GAMM</name>
<evidence type="ECO:0000313" key="2">
    <source>
        <dbReference type="EMBL" id="TMM41430.1"/>
    </source>
</evidence>
<dbReference type="OrthoDB" id="9814067at2"/>
<dbReference type="InterPro" id="IPR002686">
    <property type="entry name" value="Transposase_17"/>
</dbReference>
<accession>A0A8H2JJG7</accession>
<evidence type="ECO:0000313" key="3">
    <source>
        <dbReference type="Proteomes" id="UP000307702"/>
    </source>
</evidence>
<dbReference type="GO" id="GO:0003677">
    <property type="term" value="F:DNA binding"/>
    <property type="evidence" value="ECO:0007669"/>
    <property type="project" value="InterPro"/>
</dbReference>
<evidence type="ECO:0000259" key="1">
    <source>
        <dbReference type="SMART" id="SM01321"/>
    </source>
</evidence>
<dbReference type="PANTHER" id="PTHR34322">
    <property type="entry name" value="TRANSPOSASE, Y1_TNP DOMAIN-CONTAINING"/>
    <property type="match status" value="1"/>
</dbReference>
<dbReference type="GO" id="GO:0006313">
    <property type="term" value="P:DNA transposition"/>
    <property type="evidence" value="ECO:0007669"/>
    <property type="project" value="InterPro"/>
</dbReference>
<dbReference type="InterPro" id="IPR036515">
    <property type="entry name" value="Transposase_17_sf"/>
</dbReference>
<dbReference type="SMART" id="SM01321">
    <property type="entry name" value="Y1_Tnp"/>
    <property type="match status" value="1"/>
</dbReference>
<feature type="domain" description="Transposase IS200-like" evidence="1">
    <location>
        <begin position="12"/>
        <end position="187"/>
    </location>
</feature>
<dbReference type="Proteomes" id="UP000307702">
    <property type="component" value="Unassembled WGS sequence"/>
</dbReference>
<organism evidence="2 3">
    <name type="scientific">Colwellia ponticola</name>
    <dbReference type="NCBI Taxonomy" id="2304625"/>
    <lineage>
        <taxon>Bacteria</taxon>
        <taxon>Pseudomonadati</taxon>
        <taxon>Pseudomonadota</taxon>
        <taxon>Gammaproteobacteria</taxon>
        <taxon>Alteromonadales</taxon>
        <taxon>Colwelliaceae</taxon>
        <taxon>Colwellia</taxon>
    </lineage>
</organism>
<gene>
    <name evidence="2" type="ORF">FCS21_15585</name>
</gene>
<dbReference type="AlphaFoldDB" id="A0A8H2JJG7"/>
<comment type="caution">
    <text evidence="2">The sequence shown here is derived from an EMBL/GenBank/DDBJ whole genome shotgun (WGS) entry which is preliminary data.</text>
</comment>
<dbReference type="PANTHER" id="PTHR34322:SF2">
    <property type="entry name" value="TRANSPOSASE IS200-LIKE DOMAIN-CONTAINING PROTEIN"/>
    <property type="match status" value="1"/>
</dbReference>
<protein>
    <submittedName>
        <fullName evidence="2">Transposase</fullName>
    </submittedName>
</protein>
<dbReference type="SUPFAM" id="SSF143422">
    <property type="entry name" value="Transposase IS200-like"/>
    <property type="match status" value="1"/>
</dbReference>
<reference evidence="2 3" key="1">
    <citation type="submission" date="2019-05" db="EMBL/GenBank/DDBJ databases">
        <title>Colwellia ponticola sp. nov., isolated from seawater.</title>
        <authorList>
            <person name="Yoon J.-H."/>
        </authorList>
    </citation>
    <scope>NUCLEOTIDE SEQUENCE [LARGE SCALE GENOMIC DNA]</scope>
    <source>
        <strain evidence="2 3">OISW-25</strain>
    </source>
</reference>
<dbReference type="RefSeq" id="WP_138624458.1">
    <property type="nucleotide sequence ID" value="NZ_SZVP01000025.1"/>
</dbReference>
<dbReference type="GO" id="GO:0004803">
    <property type="term" value="F:transposase activity"/>
    <property type="evidence" value="ECO:0007669"/>
    <property type="project" value="InterPro"/>
</dbReference>
<sequence length="324" mass="37547">MATPRKQQISLVDTPYYHCVARCVRRAFLCGEDTLSDQSYEHRRGWIEDKLHFLTQVFAIDVCAYAIMSNHYHVVLFIDEEKAKQWSINDVLERWHRLHKGTLLTQQYCRGDTLAKPLLDIVKATAEVYRKRLIKISWFMGYINESIARAANQEDNCTGRFWEGRFKSQALLDEAALAACMAYVDLNPIRANIAKTPESSMHTSVKLRCEQAVKSQQPNTLLPFVGNPRENMPKGLPFELNDYLQLIELTGRCIREDKRGFIENSLPSILNRLNISAENWLIITTEFRTQFHGAVGHEDVLSDYCRHQQLKRRQNLSHCNKLFA</sequence>
<keyword evidence="3" id="KW-1185">Reference proteome</keyword>
<proteinExistence type="predicted"/>